<dbReference type="EMBL" id="BNJQ01000009">
    <property type="protein sequence ID" value="GHP05239.1"/>
    <property type="molecule type" value="Genomic_DNA"/>
</dbReference>
<evidence type="ECO:0000313" key="5">
    <source>
        <dbReference type="EMBL" id="GHP05239.1"/>
    </source>
</evidence>
<dbReference type="SUPFAM" id="SSF48403">
    <property type="entry name" value="Ankyrin repeat"/>
    <property type="match status" value="1"/>
</dbReference>
<dbReference type="OrthoDB" id="497922at2759"/>
<evidence type="ECO:0000256" key="2">
    <source>
        <dbReference type="ARBA" id="ARBA00023043"/>
    </source>
</evidence>
<dbReference type="AlphaFoldDB" id="A0A830HIX5"/>
<dbReference type="PROSITE" id="PS50297">
    <property type="entry name" value="ANK_REP_REGION"/>
    <property type="match status" value="2"/>
</dbReference>
<keyword evidence="6" id="KW-1185">Reference proteome</keyword>
<sequence length="376" mass="40109">MSSGAGDVYTKSRSESNSQSNYMGGVWAYLILTDVNGIRSSIMDRFFGRDEALVREKARLEYDIGRAMSTRALEADATDTDRGGATSCAFLLDAATTGLGLSGAINRLVLHGESHKLDKCRTEDRKQSAIHLAALRGDDAGVELAARHSAFGKFDARAVDDPDAAGATPLHLAAWRGHEAVVDTLLKLGANPHATDMYGVTPLHKAVGHSRVRTAARLASDGGVNVNMPCATNIRAPPEQMAKPSMAMTPLHIACRRQAYGENITADVPMIRMLLHYGANPNMRDSCGRTPMHYSAGACDVRAITLLLRAGADAKMRDDNGLAPGDVLPSQCGVRSLDDLPPGVAPINSTVEELRAAARAAPEPPREPSRQEDHAP</sequence>
<evidence type="ECO:0000313" key="6">
    <source>
        <dbReference type="Proteomes" id="UP000660262"/>
    </source>
</evidence>
<evidence type="ECO:0000256" key="1">
    <source>
        <dbReference type="ARBA" id="ARBA00022737"/>
    </source>
</evidence>
<dbReference type="PROSITE" id="PS50088">
    <property type="entry name" value="ANK_REPEAT"/>
    <property type="match status" value="3"/>
</dbReference>
<feature type="repeat" description="ANK" evidence="3">
    <location>
        <begin position="165"/>
        <end position="197"/>
    </location>
</feature>
<feature type="compositionally biased region" description="Basic and acidic residues" evidence="4">
    <location>
        <begin position="364"/>
        <end position="376"/>
    </location>
</feature>
<accession>A0A830HIX5</accession>
<reference evidence="5" key="1">
    <citation type="submission" date="2020-10" db="EMBL/GenBank/DDBJ databases">
        <title>Unveiling of a novel bifunctional photoreceptor, Dualchrome1, isolated from a cosmopolitan green alga.</title>
        <authorList>
            <person name="Suzuki S."/>
            <person name="Kawachi M."/>
        </authorList>
    </citation>
    <scope>NUCLEOTIDE SEQUENCE</scope>
    <source>
        <strain evidence="5">NIES 2893</strain>
    </source>
</reference>
<proteinExistence type="predicted"/>
<organism evidence="5 6">
    <name type="scientific">Pycnococcus provasolii</name>
    <dbReference type="NCBI Taxonomy" id="41880"/>
    <lineage>
        <taxon>Eukaryota</taxon>
        <taxon>Viridiplantae</taxon>
        <taxon>Chlorophyta</taxon>
        <taxon>Pseudoscourfieldiophyceae</taxon>
        <taxon>Pseudoscourfieldiales</taxon>
        <taxon>Pycnococcaceae</taxon>
        <taxon>Pycnococcus</taxon>
    </lineage>
</organism>
<feature type="region of interest" description="Disordered" evidence="4">
    <location>
        <begin position="339"/>
        <end position="376"/>
    </location>
</feature>
<dbReference type="PANTHER" id="PTHR24198:SF165">
    <property type="entry name" value="ANKYRIN REPEAT-CONTAINING PROTEIN-RELATED"/>
    <property type="match status" value="1"/>
</dbReference>
<dbReference type="Pfam" id="PF13637">
    <property type="entry name" value="Ank_4"/>
    <property type="match status" value="1"/>
</dbReference>
<keyword evidence="2 3" id="KW-0040">ANK repeat</keyword>
<dbReference type="Pfam" id="PF12796">
    <property type="entry name" value="Ank_2"/>
    <property type="match status" value="1"/>
</dbReference>
<gene>
    <name evidence="5" type="ORF">PPROV_000399100</name>
</gene>
<dbReference type="InterPro" id="IPR002110">
    <property type="entry name" value="Ankyrin_rpt"/>
</dbReference>
<dbReference type="Proteomes" id="UP000660262">
    <property type="component" value="Unassembled WGS sequence"/>
</dbReference>
<feature type="repeat" description="ANK" evidence="3">
    <location>
        <begin position="246"/>
        <end position="286"/>
    </location>
</feature>
<dbReference type="InterPro" id="IPR036770">
    <property type="entry name" value="Ankyrin_rpt-contain_sf"/>
</dbReference>
<evidence type="ECO:0000256" key="3">
    <source>
        <dbReference type="PROSITE-ProRule" id="PRU00023"/>
    </source>
</evidence>
<dbReference type="PANTHER" id="PTHR24198">
    <property type="entry name" value="ANKYRIN REPEAT AND PROTEIN KINASE DOMAIN-CONTAINING PROTEIN"/>
    <property type="match status" value="1"/>
</dbReference>
<evidence type="ECO:0000256" key="4">
    <source>
        <dbReference type="SAM" id="MobiDB-lite"/>
    </source>
</evidence>
<dbReference type="SMART" id="SM00248">
    <property type="entry name" value="ANK"/>
    <property type="match status" value="5"/>
</dbReference>
<feature type="repeat" description="ANK" evidence="3">
    <location>
        <begin position="287"/>
        <end position="319"/>
    </location>
</feature>
<comment type="caution">
    <text evidence="5">The sequence shown here is derived from an EMBL/GenBank/DDBJ whole genome shotgun (WGS) entry which is preliminary data.</text>
</comment>
<keyword evidence="1" id="KW-0677">Repeat</keyword>
<protein>
    <submittedName>
        <fullName evidence="5">Uncharacterized protein</fullName>
    </submittedName>
</protein>
<dbReference type="PRINTS" id="PR01415">
    <property type="entry name" value="ANKYRIN"/>
</dbReference>
<dbReference type="Gene3D" id="1.25.40.20">
    <property type="entry name" value="Ankyrin repeat-containing domain"/>
    <property type="match status" value="2"/>
</dbReference>
<name>A0A830HIX5_9CHLO</name>